<evidence type="ECO:0000256" key="1">
    <source>
        <dbReference type="ARBA" id="ARBA00000085"/>
    </source>
</evidence>
<dbReference type="InterPro" id="IPR004358">
    <property type="entry name" value="Sig_transdc_His_kin-like_C"/>
</dbReference>
<keyword evidence="5 10" id="KW-0597">Phosphoprotein</keyword>
<dbReference type="SUPFAM" id="SSF52172">
    <property type="entry name" value="CheY-like"/>
    <property type="match status" value="2"/>
</dbReference>
<evidence type="ECO:0000256" key="3">
    <source>
        <dbReference type="ARBA" id="ARBA00012438"/>
    </source>
</evidence>
<dbReference type="InterPro" id="IPR003661">
    <property type="entry name" value="HisK_dim/P_dom"/>
</dbReference>
<evidence type="ECO:0000256" key="10">
    <source>
        <dbReference type="PROSITE-ProRule" id="PRU00169"/>
    </source>
</evidence>
<dbReference type="InterPro" id="IPR035965">
    <property type="entry name" value="PAS-like_dom_sf"/>
</dbReference>
<evidence type="ECO:0000256" key="5">
    <source>
        <dbReference type="ARBA" id="ARBA00022553"/>
    </source>
</evidence>
<evidence type="ECO:0000256" key="2">
    <source>
        <dbReference type="ARBA" id="ARBA00006402"/>
    </source>
</evidence>
<dbReference type="PROSITE" id="PS50109">
    <property type="entry name" value="HIS_KIN"/>
    <property type="match status" value="1"/>
</dbReference>
<feature type="domain" description="Response regulatory" evidence="13">
    <location>
        <begin position="406"/>
        <end position="526"/>
    </location>
</feature>
<feature type="modified residue" description="4-aspartylphosphate" evidence="10">
    <location>
        <position position="460"/>
    </location>
</feature>
<dbReference type="EC" id="2.7.13.3" evidence="3"/>
<evidence type="ECO:0000313" key="14">
    <source>
        <dbReference type="EMBL" id="CUN49927.1"/>
    </source>
</evidence>
<name>A0A173XGE3_9FIRM</name>
<feature type="coiled-coil region" evidence="11">
    <location>
        <begin position="131"/>
        <end position="158"/>
    </location>
</feature>
<evidence type="ECO:0000256" key="6">
    <source>
        <dbReference type="ARBA" id="ARBA00022777"/>
    </source>
</evidence>
<dbReference type="Pfam" id="PF02518">
    <property type="entry name" value="HATPase_c"/>
    <property type="match status" value="1"/>
</dbReference>
<dbReference type="InterPro" id="IPR036097">
    <property type="entry name" value="HisK_dim/P_sf"/>
</dbReference>
<dbReference type="InterPro" id="IPR005467">
    <property type="entry name" value="His_kinase_dom"/>
</dbReference>
<dbReference type="PROSITE" id="PS50110">
    <property type="entry name" value="RESPONSE_REGULATORY"/>
    <property type="match status" value="2"/>
</dbReference>
<evidence type="ECO:0000256" key="4">
    <source>
        <dbReference type="ARBA" id="ARBA00018672"/>
    </source>
</evidence>
<dbReference type="AlphaFoldDB" id="A0A173XGE3"/>
<comment type="similarity">
    <text evidence="2">In the N-terminal section; belongs to the phytochrome family.</text>
</comment>
<protein>
    <recommendedName>
        <fullName evidence="9">Circadian input-output histidine kinase CikA</fullName>
        <ecNumber evidence="3">2.7.13.3</ecNumber>
    </recommendedName>
    <alternativeName>
        <fullName evidence="4">Stage 0 sporulation protein A homolog</fullName>
    </alternativeName>
</protein>
<dbReference type="InterPro" id="IPR001789">
    <property type="entry name" value="Sig_transdc_resp-reg_receiver"/>
</dbReference>
<sequence>MIKNYANKVMDYEYNAFMTSMNVSVSKHLLDKHFTVLWANDYFYSLIGYEKSEYEALYHNHVDEYYKDDPDSIAHMGQVIMSAYEQKAAGYEFECPMKVKGGHTAWIRVTGRFTDEVFEGYPVIYTIYTDITKLKEMQKQLEKQSSQLLEALEAAKRADKAKSDFLSRMSHDIRTPMNAITGMVDIAEAHLDNPDRVRDCLGKISISSRLLLSLINEVLDMSKIESGCMILTEEEINLADLVHGVITMVQPQIDKKKLNFDTQANKIMHEHVIGDMQRLQQLLLNLLSNAVKYTPEGGRIMLTVTEKQLEDRGRVIYEFIVEDNGFGMKPEFLERIFKPFERADDEQIQVVQGTGLGLSICMNIVECMDGSITAESTYRNGSKFTADVQLRIAEEQTDEQPLRGKRVLIVDDDEVICRSLSERLALAGIAGDWAVSGQTAVEQAAEMHLKGNDYFAVLIDLRMPGLDGLETTRAIRAAVGPELPIILTTAYDISGCMDDAIQAGVNDFIIKPVFRTSLIYKLKRFLDHDPQAAVPVSTQIKTHVGKRVLLVEDNAINLEIAEEILGRTGVELETASNGKEALECVSQSAEGYYDIIFMDIQMPVMDGWTASVKIRELDRQDVRTIPIIAMTANAFADDRQKTTESGMNEHLAKPIDIPQLYQILDRFL</sequence>
<dbReference type="GO" id="GO:0000155">
    <property type="term" value="F:phosphorelay sensor kinase activity"/>
    <property type="evidence" value="ECO:0007669"/>
    <property type="project" value="InterPro"/>
</dbReference>
<dbReference type="EMBL" id="CYZE01000001">
    <property type="protein sequence ID" value="CUN49927.1"/>
    <property type="molecule type" value="Genomic_DNA"/>
</dbReference>
<dbReference type="CDD" id="cd17546">
    <property type="entry name" value="REC_hyHK_CKI1_RcsC-like"/>
    <property type="match status" value="2"/>
</dbReference>
<keyword evidence="14" id="KW-0808">Transferase</keyword>
<keyword evidence="7" id="KW-0902">Two-component regulatory system</keyword>
<dbReference type="SMART" id="SM00448">
    <property type="entry name" value="REC"/>
    <property type="match status" value="2"/>
</dbReference>
<dbReference type="FunFam" id="3.30.565.10:FF:000010">
    <property type="entry name" value="Sensor histidine kinase RcsC"/>
    <property type="match status" value="1"/>
</dbReference>
<dbReference type="SMART" id="SM00387">
    <property type="entry name" value="HATPase_c"/>
    <property type="match status" value="1"/>
</dbReference>
<keyword evidence="6 14" id="KW-0418">Kinase</keyword>
<evidence type="ECO:0000256" key="7">
    <source>
        <dbReference type="ARBA" id="ARBA00023012"/>
    </source>
</evidence>
<dbReference type="Pfam" id="PF00072">
    <property type="entry name" value="Response_reg"/>
    <property type="match status" value="2"/>
</dbReference>
<evidence type="ECO:0000259" key="12">
    <source>
        <dbReference type="PROSITE" id="PS50109"/>
    </source>
</evidence>
<dbReference type="Proteomes" id="UP000095651">
    <property type="component" value="Unassembled WGS sequence"/>
</dbReference>
<comment type="catalytic activity">
    <reaction evidence="1">
        <text>ATP + protein L-histidine = ADP + protein N-phospho-L-histidine.</text>
        <dbReference type="EC" id="2.7.13.3"/>
    </reaction>
</comment>
<feature type="modified residue" description="4-aspartylphosphate" evidence="10">
    <location>
        <position position="599"/>
    </location>
</feature>
<dbReference type="InterPro" id="IPR036890">
    <property type="entry name" value="HATPase_C_sf"/>
</dbReference>
<proteinExistence type="inferred from homology"/>
<dbReference type="SMART" id="SM00388">
    <property type="entry name" value="HisKA"/>
    <property type="match status" value="1"/>
</dbReference>
<dbReference type="SUPFAM" id="SSF47384">
    <property type="entry name" value="Homodimeric domain of signal transducing histidine kinase"/>
    <property type="match status" value="1"/>
</dbReference>
<dbReference type="PANTHER" id="PTHR45339">
    <property type="entry name" value="HYBRID SIGNAL TRANSDUCTION HISTIDINE KINASE J"/>
    <property type="match status" value="1"/>
</dbReference>
<dbReference type="PRINTS" id="PR00344">
    <property type="entry name" value="BCTRLSENSOR"/>
</dbReference>
<keyword evidence="11" id="KW-0175">Coiled coil</keyword>
<feature type="domain" description="Response regulatory" evidence="13">
    <location>
        <begin position="547"/>
        <end position="668"/>
    </location>
</feature>
<comment type="function">
    <text evidence="8">May play the central regulatory role in sporulation. It may be an element of the effector pathway responsible for the activation of sporulation genes in response to nutritional stress. Spo0A may act in concert with spo0H (a sigma factor) to control the expression of some genes that are critical to the sporulation process.</text>
</comment>
<dbReference type="InterPro" id="IPR011006">
    <property type="entry name" value="CheY-like_superfamily"/>
</dbReference>
<dbReference type="Pfam" id="PF00512">
    <property type="entry name" value="HisKA"/>
    <property type="match status" value="1"/>
</dbReference>
<feature type="domain" description="Histidine kinase" evidence="12">
    <location>
        <begin position="168"/>
        <end position="392"/>
    </location>
</feature>
<evidence type="ECO:0000256" key="11">
    <source>
        <dbReference type="SAM" id="Coils"/>
    </source>
</evidence>
<evidence type="ECO:0000259" key="13">
    <source>
        <dbReference type="PROSITE" id="PS50110"/>
    </source>
</evidence>
<evidence type="ECO:0000256" key="9">
    <source>
        <dbReference type="ARBA" id="ARBA00074306"/>
    </source>
</evidence>
<dbReference type="Gene3D" id="3.30.450.20">
    <property type="entry name" value="PAS domain"/>
    <property type="match status" value="1"/>
</dbReference>
<evidence type="ECO:0000313" key="15">
    <source>
        <dbReference type="Proteomes" id="UP000095651"/>
    </source>
</evidence>
<reference evidence="14 15" key="1">
    <citation type="submission" date="2015-09" db="EMBL/GenBank/DDBJ databases">
        <authorList>
            <consortium name="Pathogen Informatics"/>
        </authorList>
    </citation>
    <scope>NUCLEOTIDE SEQUENCE [LARGE SCALE GENOMIC DNA]</scope>
    <source>
        <strain evidence="14 15">2789STDY5608850</strain>
    </source>
</reference>
<accession>A0A173XGE3</accession>
<dbReference type="CDD" id="cd00082">
    <property type="entry name" value="HisKA"/>
    <property type="match status" value="1"/>
</dbReference>
<dbReference type="RefSeq" id="WP_055652779.1">
    <property type="nucleotide sequence ID" value="NZ_CABIXC010000001.1"/>
</dbReference>
<dbReference type="Gene3D" id="3.40.50.2300">
    <property type="match status" value="2"/>
</dbReference>
<dbReference type="Gene3D" id="3.30.565.10">
    <property type="entry name" value="Histidine kinase-like ATPase, C-terminal domain"/>
    <property type="match status" value="1"/>
</dbReference>
<gene>
    <name evidence="14" type="primary">barA_3</name>
    <name evidence="14" type="ORF">ERS852407_00378</name>
</gene>
<dbReference type="Gene3D" id="1.10.287.130">
    <property type="match status" value="1"/>
</dbReference>
<dbReference type="SUPFAM" id="SSF55874">
    <property type="entry name" value="ATPase domain of HSP90 chaperone/DNA topoisomerase II/histidine kinase"/>
    <property type="match status" value="1"/>
</dbReference>
<dbReference type="PANTHER" id="PTHR45339:SF1">
    <property type="entry name" value="HYBRID SIGNAL TRANSDUCTION HISTIDINE KINASE J"/>
    <property type="match status" value="1"/>
</dbReference>
<evidence type="ECO:0000256" key="8">
    <source>
        <dbReference type="ARBA" id="ARBA00024867"/>
    </source>
</evidence>
<dbReference type="InterPro" id="IPR003594">
    <property type="entry name" value="HATPase_dom"/>
</dbReference>
<organism evidence="14 15">
    <name type="scientific">Hungatella hathewayi</name>
    <dbReference type="NCBI Taxonomy" id="154046"/>
    <lineage>
        <taxon>Bacteria</taxon>
        <taxon>Bacillati</taxon>
        <taxon>Bacillota</taxon>
        <taxon>Clostridia</taxon>
        <taxon>Lachnospirales</taxon>
        <taxon>Lachnospiraceae</taxon>
        <taxon>Hungatella</taxon>
    </lineage>
</organism>
<dbReference type="SUPFAM" id="SSF55785">
    <property type="entry name" value="PYP-like sensor domain (PAS domain)"/>
    <property type="match status" value="1"/>
</dbReference>